<accession>A0AAX6E452</accession>
<evidence type="ECO:0000256" key="1">
    <source>
        <dbReference type="SAM" id="MobiDB-lite"/>
    </source>
</evidence>
<sequence>MEMTKFRISATEPGPYSLPAADIGRRIVNSGVGGGFSFPVLLSVAMVPPLVEELEEPARASLEVFRPSVELARILGKSTSAPIHVADDVACDGASSDLFELESFSAPSSTAYRRRRGASLHELPELATATAGAGAWQFRRSMEELIAPSECCYAPSEASVEWSVTTAEGGFERTSAADFSSAASEDGGKVRSAQTEKERFDSAATPARNEGGAVKKRGGDGGLLNCGCERAVNVGPDPVRFVPDQPRL</sequence>
<organism evidence="2 3">
    <name type="scientific">Iris pallida</name>
    <name type="common">Sweet iris</name>
    <dbReference type="NCBI Taxonomy" id="29817"/>
    <lineage>
        <taxon>Eukaryota</taxon>
        <taxon>Viridiplantae</taxon>
        <taxon>Streptophyta</taxon>
        <taxon>Embryophyta</taxon>
        <taxon>Tracheophyta</taxon>
        <taxon>Spermatophyta</taxon>
        <taxon>Magnoliopsida</taxon>
        <taxon>Liliopsida</taxon>
        <taxon>Asparagales</taxon>
        <taxon>Iridaceae</taxon>
        <taxon>Iridoideae</taxon>
        <taxon>Irideae</taxon>
        <taxon>Iris</taxon>
    </lineage>
</organism>
<name>A0AAX6E452_IRIPA</name>
<dbReference type="PANTHER" id="PTHR33781">
    <property type="entry name" value="PROTEIN PHYTOCHROME KINASE SUBSTRATE 1-RELATED"/>
    <property type="match status" value="1"/>
</dbReference>
<dbReference type="Proteomes" id="UP001140949">
    <property type="component" value="Unassembled WGS sequence"/>
</dbReference>
<feature type="compositionally biased region" description="Basic and acidic residues" evidence="1">
    <location>
        <begin position="186"/>
        <end position="201"/>
    </location>
</feature>
<dbReference type="PANTHER" id="PTHR33781:SF1">
    <property type="entry name" value="PROTEIN PHYTOCHROME KINASE SUBSTRATE 4"/>
    <property type="match status" value="1"/>
</dbReference>
<evidence type="ECO:0000313" key="2">
    <source>
        <dbReference type="EMBL" id="KAJ6798832.1"/>
    </source>
</evidence>
<reference evidence="2" key="2">
    <citation type="submission" date="2023-04" db="EMBL/GenBank/DDBJ databases">
        <authorList>
            <person name="Bruccoleri R.E."/>
            <person name="Oakeley E.J."/>
            <person name="Faust A.-M."/>
            <person name="Dessus-Babus S."/>
            <person name="Altorfer M."/>
            <person name="Burckhardt D."/>
            <person name="Oertli M."/>
            <person name="Naumann U."/>
            <person name="Petersen F."/>
            <person name="Wong J."/>
        </authorList>
    </citation>
    <scope>NUCLEOTIDE SEQUENCE</scope>
    <source>
        <strain evidence="2">GSM-AAB239-AS_SAM_17_03QT</strain>
        <tissue evidence="2">Leaf</tissue>
    </source>
</reference>
<gene>
    <name evidence="2" type="ORF">M6B38_211205</name>
</gene>
<dbReference type="GO" id="GO:0009638">
    <property type="term" value="P:phototropism"/>
    <property type="evidence" value="ECO:0007669"/>
    <property type="project" value="InterPro"/>
</dbReference>
<dbReference type="EMBL" id="JANAVB010040218">
    <property type="protein sequence ID" value="KAJ6798832.1"/>
    <property type="molecule type" value="Genomic_DNA"/>
</dbReference>
<reference evidence="2" key="1">
    <citation type="journal article" date="2023" name="GigaByte">
        <title>Genome assembly of the bearded iris, Iris pallida Lam.</title>
        <authorList>
            <person name="Bruccoleri R.E."/>
            <person name="Oakeley E.J."/>
            <person name="Faust A.M.E."/>
            <person name="Altorfer M."/>
            <person name="Dessus-Babus S."/>
            <person name="Burckhardt D."/>
            <person name="Oertli M."/>
            <person name="Naumann U."/>
            <person name="Petersen F."/>
            <person name="Wong J."/>
        </authorList>
    </citation>
    <scope>NUCLEOTIDE SEQUENCE</scope>
    <source>
        <strain evidence="2">GSM-AAB239-AS_SAM_17_03QT</strain>
    </source>
</reference>
<dbReference type="AlphaFoldDB" id="A0AAX6E452"/>
<dbReference type="InterPro" id="IPR039615">
    <property type="entry name" value="PKS"/>
</dbReference>
<protein>
    <submittedName>
        <fullName evidence="2">Uncharacterized protein</fullName>
    </submittedName>
</protein>
<feature type="region of interest" description="Disordered" evidence="1">
    <location>
        <begin position="176"/>
        <end position="221"/>
    </location>
</feature>
<keyword evidence="3" id="KW-1185">Reference proteome</keyword>
<comment type="caution">
    <text evidence="2">The sequence shown here is derived from an EMBL/GenBank/DDBJ whole genome shotgun (WGS) entry which is preliminary data.</text>
</comment>
<evidence type="ECO:0000313" key="3">
    <source>
        <dbReference type="Proteomes" id="UP001140949"/>
    </source>
</evidence>
<proteinExistence type="predicted"/>